<keyword evidence="4" id="KW-1185">Reference proteome</keyword>
<dbReference type="AlphaFoldDB" id="A0AAE0A6Z4"/>
<dbReference type="Pfam" id="PF03108">
    <property type="entry name" value="DBD_Tnp_Mut"/>
    <property type="match status" value="1"/>
</dbReference>
<evidence type="ECO:0000259" key="2">
    <source>
        <dbReference type="Pfam" id="PF03108"/>
    </source>
</evidence>
<accession>A0AAE0A6Z4</accession>
<evidence type="ECO:0000313" key="4">
    <source>
        <dbReference type="Proteomes" id="UP001281410"/>
    </source>
</evidence>
<evidence type="ECO:0000313" key="3">
    <source>
        <dbReference type="EMBL" id="KAK3204819.1"/>
    </source>
</evidence>
<dbReference type="PANTHER" id="PTHR31973:SF187">
    <property type="entry name" value="MUTATOR TRANSPOSASE MUDRA PROTEIN"/>
    <property type="match status" value="1"/>
</dbReference>
<comment type="caution">
    <text evidence="3">The sequence shown here is derived from an EMBL/GenBank/DDBJ whole genome shotgun (WGS) entry which is preliminary data.</text>
</comment>
<dbReference type="EMBL" id="JANJYJ010000006">
    <property type="protein sequence ID" value="KAK3204819.1"/>
    <property type="molecule type" value="Genomic_DNA"/>
</dbReference>
<sequence>MLPFQVYVMYVDKIIDLGVIEPGDCSVISLINNAKKELSGQHIETWETWQLAITFLWNDLRYIPTTDAELMFCFEEFDCLEENNEENNAEPVEKINGEPENVEYSDDNPVGDAISYGSDGSAVENEYEVDEESKDDSDVIGNAMLTRDVIKRYAIHEGFTLKKIKNDNYRYTLTCKNDACDWRLRASCLMDMVTFMIKSVMGSHSMCPRVAENKEVTSRWIASVLGNFIHSNPTGKSRLFKTELHDRFAVKVDSQTIYRAKRIVLETLKIHHVLAYVKLKKQKGCSLALENEWLDAYTRYCFRHIIANFMATFKNHKMNGKLWHLARVTNRAGCNEAFASIKAESEKAAN</sequence>
<name>A0AAE0A6Z4_9ROSI</name>
<organism evidence="3 4">
    <name type="scientific">Dipteronia sinensis</name>
    <dbReference type="NCBI Taxonomy" id="43782"/>
    <lineage>
        <taxon>Eukaryota</taxon>
        <taxon>Viridiplantae</taxon>
        <taxon>Streptophyta</taxon>
        <taxon>Embryophyta</taxon>
        <taxon>Tracheophyta</taxon>
        <taxon>Spermatophyta</taxon>
        <taxon>Magnoliopsida</taxon>
        <taxon>eudicotyledons</taxon>
        <taxon>Gunneridae</taxon>
        <taxon>Pentapetalae</taxon>
        <taxon>rosids</taxon>
        <taxon>malvids</taxon>
        <taxon>Sapindales</taxon>
        <taxon>Sapindaceae</taxon>
        <taxon>Hippocastanoideae</taxon>
        <taxon>Acereae</taxon>
        <taxon>Dipteronia</taxon>
    </lineage>
</organism>
<reference evidence="3" key="1">
    <citation type="journal article" date="2023" name="Plant J.">
        <title>Genome sequences and population genomics provide insights into the demographic history, inbreeding, and mutation load of two 'living fossil' tree species of Dipteronia.</title>
        <authorList>
            <person name="Feng Y."/>
            <person name="Comes H.P."/>
            <person name="Chen J."/>
            <person name="Zhu S."/>
            <person name="Lu R."/>
            <person name="Zhang X."/>
            <person name="Li P."/>
            <person name="Qiu J."/>
            <person name="Olsen K.M."/>
            <person name="Qiu Y."/>
        </authorList>
    </citation>
    <scope>NUCLEOTIDE SEQUENCE</scope>
    <source>
        <strain evidence="3">NBL</strain>
    </source>
</reference>
<evidence type="ECO:0000256" key="1">
    <source>
        <dbReference type="SAM" id="MobiDB-lite"/>
    </source>
</evidence>
<feature type="domain" description="Transposase MuDR plant" evidence="2">
    <location>
        <begin position="146"/>
        <end position="197"/>
    </location>
</feature>
<dbReference type="PANTHER" id="PTHR31973">
    <property type="entry name" value="POLYPROTEIN, PUTATIVE-RELATED"/>
    <property type="match status" value="1"/>
</dbReference>
<dbReference type="InterPro" id="IPR004332">
    <property type="entry name" value="Transposase_MuDR"/>
</dbReference>
<protein>
    <recommendedName>
        <fullName evidence="2">Transposase MuDR plant domain-containing protein</fullName>
    </recommendedName>
</protein>
<feature type="region of interest" description="Disordered" evidence="1">
    <location>
        <begin position="85"/>
        <end position="109"/>
    </location>
</feature>
<gene>
    <name evidence="3" type="ORF">Dsin_018865</name>
</gene>
<proteinExistence type="predicted"/>
<dbReference type="Proteomes" id="UP001281410">
    <property type="component" value="Unassembled WGS sequence"/>
</dbReference>